<keyword evidence="4" id="KW-0274">FAD</keyword>
<proteinExistence type="inferred from homology"/>
<dbReference type="InterPro" id="IPR020946">
    <property type="entry name" value="Flavin_mOase-like"/>
</dbReference>
<comment type="caution">
    <text evidence="9">The sequence shown here is derived from an EMBL/GenBank/DDBJ whole genome shotgun (WGS) entry which is preliminary data.</text>
</comment>
<evidence type="ECO:0000256" key="4">
    <source>
        <dbReference type="ARBA" id="ARBA00022827"/>
    </source>
</evidence>
<dbReference type="AlphaFoldDB" id="A0AAN7YID9"/>
<feature type="compositionally biased region" description="Polar residues" evidence="8">
    <location>
        <begin position="309"/>
        <end position="330"/>
    </location>
</feature>
<feature type="compositionally biased region" description="Polar residues" evidence="8">
    <location>
        <begin position="438"/>
        <end position="447"/>
    </location>
</feature>
<keyword evidence="10" id="KW-1185">Reference proteome</keyword>
<keyword evidence="5" id="KW-0521">NADP</keyword>
<evidence type="ECO:0000313" key="9">
    <source>
        <dbReference type="EMBL" id="KAK5088636.1"/>
    </source>
</evidence>
<dbReference type="InterPro" id="IPR050346">
    <property type="entry name" value="FMO-like"/>
</dbReference>
<dbReference type="PRINTS" id="PR00370">
    <property type="entry name" value="FMOXYGENASE"/>
</dbReference>
<keyword evidence="7 9" id="KW-0503">Monooxygenase</keyword>
<dbReference type="PANTHER" id="PTHR23023">
    <property type="entry name" value="DIMETHYLANILINE MONOOXYGENASE"/>
    <property type="match status" value="1"/>
</dbReference>
<dbReference type="Gene3D" id="3.50.50.60">
    <property type="entry name" value="FAD/NAD(P)-binding domain"/>
    <property type="match status" value="2"/>
</dbReference>
<feature type="region of interest" description="Disordered" evidence="8">
    <location>
        <begin position="430"/>
        <end position="449"/>
    </location>
</feature>
<feature type="region of interest" description="Disordered" evidence="8">
    <location>
        <begin position="309"/>
        <end position="342"/>
    </location>
</feature>
<comment type="similarity">
    <text evidence="2">Belongs to the FMO family.</text>
</comment>
<dbReference type="InterPro" id="IPR036188">
    <property type="entry name" value="FAD/NAD-bd_sf"/>
</dbReference>
<dbReference type="InterPro" id="IPR000960">
    <property type="entry name" value="Flavin_mOase"/>
</dbReference>
<accession>A0AAN7YID9</accession>
<comment type="cofactor">
    <cofactor evidence="1">
        <name>FAD</name>
        <dbReference type="ChEBI" id="CHEBI:57692"/>
    </cofactor>
</comment>
<sequence length="564" mass="62623">MATTAAASPIKRIAVIGAGPTGIACAKFFVAEEAFSTIDIFEQRQNIGGIWNLSSNERSKHIPVPQNDPDYSTGGKDEDHPLEFESPLYDYLETNIPKSLMAYSDLAFGQDLPLFPRHDEVLRYLEQYAEPVSSMVKFETQVIDVQAVSNEIAVSSSRLDQEWIAVVVANGHYTVPHIPSIPGIKEFNERYPDVIMHSKAYRRPEDYTGKKVLVIGNSASGLDISAQIATCAQQPVYLASRSASQLAPTGGGPSWRKDVPEIQEFIADGSARAVRSKDGQVHSGFDTIIFATGYYYSYPFLSKASAGTDTSSQSVSPSESATSLDSVSRTDNNHDDLEPKQPFRKMVNPFADLVTSGLRTHHVYKHFLHMDYPTLALPVLNLKIIPFPLGENQAAVLARLWSGRLDLSTRGTMQDWEQEEEQRLLKANRLRQAPDTASGDSATSTLPKSGAAKYEGGFHTLVYPEDANQINTLYAWAASARRKDSLRNEGVGKLGTRWNEKDVWLRGRFPDIKAAYTKHGDKRFGITSLEALGDEWKEGFARWQRETSKENQAELFRKAGVESY</sequence>
<keyword evidence="6" id="KW-0560">Oxidoreductase</keyword>
<evidence type="ECO:0000256" key="8">
    <source>
        <dbReference type="SAM" id="MobiDB-lite"/>
    </source>
</evidence>
<dbReference type="GO" id="GO:0004499">
    <property type="term" value="F:N,N-dimethylaniline monooxygenase activity"/>
    <property type="evidence" value="ECO:0007669"/>
    <property type="project" value="InterPro"/>
</dbReference>
<dbReference type="GO" id="GO:0050661">
    <property type="term" value="F:NADP binding"/>
    <property type="evidence" value="ECO:0007669"/>
    <property type="project" value="InterPro"/>
</dbReference>
<evidence type="ECO:0000256" key="5">
    <source>
        <dbReference type="ARBA" id="ARBA00022857"/>
    </source>
</evidence>
<dbReference type="EMBL" id="JAVRRJ010000002">
    <property type="protein sequence ID" value="KAK5088636.1"/>
    <property type="molecule type" value="Genomic_DNA"/>
</dbReference>
<reference evidence="9 10" key="1">
    <citation type="submission" date="2023-08" db="EMBL/GenBank/DDBJ databases">
        <title>Black Yeasts Isolated from many extreme environments.</title>
        <authorList>
            <person name="Coleine C."/>
            <person name="Stajich J.E."/>
            <person name="Selbmann L."/>
        </authorList>
    </citation>
    <scope>NUCLEOTIDE SEQUENCE [LARGE SCALE GENOMIC DNA]</scope>
    <source>
        <strain evidence="9 10">CCFEE 5910</strain>
    </source>
</reference>
<keyword evidence="3" id="KW-0285">Flavoprotein</keyword>
<dbReference type="Proteomes" id="UP001309876">
    <property type="component" value="Unassembled WGS sequence"/>
</dbReference>
<evidence type="ECO:0000256" key="1">
    <source>
        <dbReference type="ARBA" id="ARBA00001974"/>
    </source>
</evidence>
<evidence type="ECO:0000256" key="2">
    <source>
        <dbReference type="ARBA" id="ARBA00009183"/>
    </source>
</evidence>
<organism evidence="9 10">
    <name type="scientific">Lithohypha guttulata</name>
    <dbReference type="NCBI Taxonomy" id="1690604"/>
    <lineage>
        <taxon>Eukaryota</taxon>
        <taxon>Fungi</taxon>
        <taxon>Dikarya</taxon>
        <taxon>Ascomycota</taxon>
        <taxon>Pezizomycotina</taxon>
        <taxon>Eurotiomycetes</taxon>
        <taxon>Chaetothyriomycetidae</taxon>
        <taxon>Chaetothyriales</taxon>
        <taxon>Trichomeriaceae</taxon>
        <taxon>Lithohypha</taxon>
    </lineage>
</organism>
<protein>
    <submittedName>
        <fullName evidence="9">Monooxygenase</fullName>
    </submittedName>
</protein>
<evidence type="ECO:0000313" key="10">
    <source>
        <dbReference type="Proteomes" id="UP001309876"/>
    </source>
</evidence>
<name>A0AAN7YID9_9EURO</name>
<dbReference type="Pfam" id="PF00743">
    <property type="entry name" value="FMO-like"/>
    <property type="match status" value="1"/>
</dbReference>
<feature type="region of interest" description="Disordered" evidence="8">
    <location>
        <begin position="58"/>
        <end position="77"/>
    </location>
</feature>
<dbReference type="FunFam" id="3.50.50.60:FF:000138">
    <property type="entry name" value="Flavin-containing monooxygenase"/>
    <property type="match status" value="1"/>
</dbReference>
<evidence type="ECO:0000256" key="7">
    <source>
        <dbReference type="ARBA" id="ARBA00023033"/>
    </source>
</evidence>
<dbReference type="GO" id="GO:0050660">
    <property type="term" value="F:flavin adenine dinucleotide binding"/>
    <property type="evidence" value="ECO:0007669"/>
    <property type="project" value="InterPro"/>
</dbReference>
<evidence type="ECO:0000256" key="6">
    <source>
        <dbReference type="ARBA" id="ARBA00023002"/>
    </source>
</evidence>
<dbReference type="SUPFAM" id="SSF51905">
    <property type="entry name" value="FAD/NAD(P)-binding domain"/>
    <property type="match status" value="2"/>
</dbReference>
<feature type="compositionally biased region" description="Basic and acidic residues" evidence="8">
    <location>
        <begin position="331"/>
        <end position="341"/>
    </location>
</feature>
<evidence type="ECO:0000256" key="3">
    <source>
        <dbReference type="ARBA" id="ARBA00022630"/>
    </source>
</evidence>
<gene>
    <name evidence="9" type="primary">FMO1</name>
    <name evidence="9" type="ORF">LTR05_002856</name>
</gene>